<dbReference type="EC" id="3.4.21.92" evidence="2"/>
<organism evidence="5 6">
    <name type="scientific">Endomicrobium trichonymphae</name>
    <dbReference type="NCBI Taxonomy" id="1408204"/>
    <lineage>
        <taxon>Bacteria</taxon>
        <taxon>Pseudomonadati</taxon>
        <taxon>Elusimicrobiota</taxon>
        <taxon>Endomicrobiia</taxon>
        <taxon>Endomicrobiales</taxon>
        <taxon>Endomicrobiaceae</taxon>
        <taxon>Candidatus Endomicrobiellum</taxon>
    </lineage>
</organism>
<evidence type="ECO:0000313" key="6">
    <source>
        <dbReference type="Proteomes" id="UP000095237"/>
    </source>
</evidence>
<evidence type="ECO:0000256" key="3">
    <source>
        <dbReference type="RuleBase" id="RU003567"/>
    </source>
</evidence>
<keyword evidence="4" id="KW-1133">Transmembrane helix</keyword>
<dbReference type="HAMAP" id="MF_00444">
    <property type="entry name" value="ClpP"/>
    <property type="match status" value="1"/>
</dbReference>
<keyword evidence="2" id="KW-0378">Hydrolase</keyword>
<keyword evidence="4" id="KW-0812">Transmembrane</keyword>
<dbReference type="InterPro" id="IPR001907">
    <property type="entry name" value="ClpP"/>
</dbReference>
<name>A0A1E5IJE3_ENDTX</name>
<dbReference type="GO" id="GO:0051117">
    <property type="term" value="F:ATPase binding"/>
    <property type="evidence" value="ECO:0007669"/>
    <property type="project" value="TreeGrafter"/>
</dbReference>
<keyword evidence="4" id="KW-0472">Membrane</keyword>
<comment type="subunit">
    <text evidence="2">Fourteen ClpP subunits assemble into 2 heptameric rings which stack back to back to give a disk-like structure with a central cavity, resembling the structure of eukaryotic proteasomes.</text>
</comment>
<dbReference type="NCBIfam" id="NF009205">
    <property type="entry name" value="PRK12553.1"/>
    <property type="match status" value="1"/>
</dbReference>
<evidence type="ECO:0000256" key="2">
    <source>
        <dbReference type="HAMAP-Rule" id="MF_00444"/>
    </source>
</evidence>
<comment type="catalytic activity">
    <reaction evidence="2">
        <text>Hydrolysis of proteins to small peptides in the presence of ATP and magnesium. alpha-casein is the usual test substrate. In the absence of ATP, only oligopeptides shorter than five residues are hydrolyzed (such as succinyl-Leu-Tyr-|-NHMec, and Leu-Tyr-Leu-|-Tyr-Trp, in which cleavage of the -Tyr-|-Leu- and -Tyr-|-Trp bonds also occurs).</text>
        <dbReference type="EC" id="3.4.21.92"/>
    </reaction>
</comment>
<dbReference type="GO" id="GO:0006515">
    <property type="term" value="P:protein quality control for misfolded or incompletely synthesized proteins"/>
    <property type="evidence" value="ECO:0007669"/>
    <property type="project" value="TreeGrafter"/>
</dbReference>
<keyword evidence="2 5" id="KW-0645">Protease</keyword>
<dbReference type="FunFam" id="3.90.226.10:FF:000002">
    <property type="entry name" value="ATP-dependent Clp protease proteolytic subunit"/>
    <property type="match status" value="1"/>
</dbReference>
<comment type="caution">
    <text evidence="5">The sequence shown here is derived from an EMBL/GenBank/DDBJ whole genome shotgun (WGS) entry which is preliminary data.</text>
</comment>
<sequence>MALLIPTVIERWNQGAAVTYDLYSRLLKDRIIFVGGQDGAVTTDSANVLIAQLLYLDSEDQGKDISLYINSPGGMVSAGLAVYDTMQFIKSPIITVCIGMAMSFGAVLLAAGTKGKRYALTHSRIMIHQPLIYGGGLSGTVSDIDIETKELVSTKQKLSGIIAKHTGKTAEQVLEDTDRNYYMSAQEAKEYGLIDEVQ</sequence>
<dbReference type="NCBIfam" id="NF001368">
    <property type="entry name" value="PRK00277.1"/>
    <property type="match status" value="1"/>
</dbReference>
<evidence type="ECO:0000256" key="4">
    <source>
        <dbReference type="SAM" id="Phobius"/>
    </source>
</evidence>
<dbReference type="GO" id="GO:0004252">
    <property type="term" value="F:serine-type endopeptidase activity"/>
    <property type="evidence" value="ECO:0007669"/>
    <property type="project" value="UniProtKB-UniRule"/>
</dbReference>
<comment type="similarity">
    <text evidence="1 2 3">Belongs to the peptidase S14 family.</text>
</comment>
<comment type="subcellular location">
    <subcellularLocation>
        <location evidence="2">Cytoplasm</location>
    </subcellularLocation>
</comment>
<proteinExistence type="inferred from homology"/>
<feature type="active site" description="Nucleophile" evidence="2">
    <location>
        <position position="103"/>
    </location>
</feature>
<feature type="active site" evidence="2">
    <location>
        <position position="128"/>
    </location>
</feature>
<dbReference type="AlphaFoldDB" id="A0A1E5IJE3"/>
<dbReference type="SUPFAM" id="SSF52096">
    <property type="entry name" value="ClpP/crotonase"/>
    <property type="match status" value="1"/>
</dbReference>
<dbReference type="Proteomes" id="UP000095237">
    <property type="component" value="Unassembled WGS sequence"/>
</dbReference>
<dbReference type="GO" id="GO:0004176">
    <property type="term" value="F:ATP-dependent peptidase activity"/>
    <property type="evidence" value="ECO:0007669"/>
    <property type="project" value="InterPro"/>
</dbReference>
<dbReference type="GO" id="GO:0005737">
    <property type="term" value="C:cytoplasm"/>
    <property type="evidence" value="ECO:0007669"/>
    <property type="project" value="UniProtKB-SubCell"/>
</dbReference>
<dbReference type="Pfam" id="PF00574">
    <property type="entry name" value="CLP_protease"/>
    <property type="match status" value="1"/>
</dbReference>
<dbReference type="Gene3D" id="3.90.226.10">
    <property type="entry name" value="2-enoyl-CoA Hydratase, Chain A, domain 1"/>
    <property type="match status" value="1"/>
</dbReference>
<dbReference type="InterPro" id="IPR023562">
    <property type="entry name" value="ClpP/TepA"/>
</dbReference>
<dbReference type="PANTHER" id="PTHR10381">
    <property type="entry name" value="ATP-DEPENDENT CLP PROTEASE PROTEOLYTIC SUBUNIT"/>
    <property type="match status" value="1"/>
</dbReference>
<dbReference type="GO" id="GO:0009368">
    <property type="term" value="C:endopeptidase Clp complex"/>
    <property type="evidence" value="ECO:0007669"/>
    <property type="project" value="TreeGrafter"/>
</dbReference>
<dbReference type="EMBL" id="LNVX01000291">
    <property type="protein sequence ID" value="OEG70627.1"/>
    <property type="molecule type" value="Genomic_DNA"/>
</dbReference>
<dbReference type="CDD" id="cd07017">
    <property type="entry name" value="S14_ClpP_2"/>
    <property type="match status" value="1"/>
</dbReference>
<gene>
    <name evidence="2" type="primary">clpP</name>
    <name evidence="5" type="ORF">ATZ36_16685</name>
</gene>
<dbReference type="InterPro" id="IPR029045">
    <property type="entry name" value="ClpP/crotonase-like_dom_sf"/>
</dbReference>
<comment type="function">
    <text evidence="2">Cleaves peptides in various proteins in a process that requires ATP hydrolysis. Has a chymotrypsin-like activity. Plays a major role in the degradation of misfolded proteins.</text>
</comment>
<dbReference type="PRINTS" id="PR00127">
    <property type="entry name" value="CLPPROTEASEP"/>
</dbReference>
<feature type="transmembrane region" description="Helical" evidence="4">
    <location>
        <begin position="93"/>
        <end position="111"/>
    </location>
</feature>
<accession>A0A1E5IJE3</accession>
<dbReference type="PANTHER" id="PTHR10381:SF11">
    <property type="entry name" value="ATP-DEPENDENT CLP PROTEASE PROTEOLYTIC SUBUNIT, MITOCHONDRIAL"/>
    <property type="match status" value="1"/>
</dbReference>
<keyword evidence="2" id="KW-0720">Serine protease</keyword>
<reference evidence="5 6" key="1">
    <citation type="submission" date="2015-11" db="EMBL/GenBank/DDBJ databases">
        <title>Evidence for parallel genomic evolution in an endosymbiosis of termite gut flagellates.</title>
        <authorList>
            <person name="Zheng H."/>
        </authorList>
    </citation>
    <scope>NUCLEOTIDE SEQUENCE [LARGE SCALE GENOMIC DNA]</scope>
    <source>
        <strain evidence="5 6">CET450</strain>
    </source>
</reference>
<protein>
    <recommendedName>
        <fullName evidence="2 3">ATP-dependent Clp protease proteolytic subunit</fullName>
        <ecNumber evidence="2">3.4.21.92</ecNumber>
    </recommendedName>
    <alternativeName>
        <fullName evidence="2">Endopeptidase Clp</fullName>
    </alternativeName>
</protein>
<keyword evidence="6" id="KW-1185">Reference proteome</keyword>
<evidence type="ECO:0000256" key="1">
    <source>
        <dbReference type="ARBA" id="ARBA00007039"/>
    </source>
</evidence>
<evidence type="ECO:0000313" key="5">
    <source>
        <dbReference type="EMBL" id="OEG70627.1"/>
    </source>
</evidence>
<keyword evidence="2" id="KW-0963">Cytoplasm</keyword>